<reference evidence="1 2" key="1">
    <citation type="submission" date="2018-06" db="EMBL/GenBank/DDBJ databases">
        <title>Comparative genomics reveals the genomic features of Rhizophagus irregularis, R. cerebriforme, R. diaphanum and Gigaspora rosea, and their symbiotic lifestyle signature.</title>
        <authorList>
            <person name="Morin E."/>
            <person name="San Clemente H."/>
            <person name="Chen E.C.H."/>
            <person name="De La Providencia I."/>
            <person name="Hainaut M."/>
            <person name="Kuo A."/>
            <person name="Kohler A."/>
            <person name="Murat C."/>
            <person name="Tang N."/>
            <person name="Roy S."/>
            <person name="Loubradou J."/>
            <person name="Henrissat B."/>
            <person name="Grigoriev I.V."/>
            <person name="Corradi N."/>
            <person name="Roux C."/>
            <person name="Martin F.M."/>
        </authorList>
    </citation>
    <scope>NUCLEOTIDE SEQUENCE [LARGE SCALE GENOMIC DNA]</scope>
    <source>
        <strain evidence="1 2">DAOM 194757</strain>
    </source>
</reference>
<protein>
    <submittedName>
        <fullName evidence="1">Uncharacterized protein</fullName>
    </submittedName>
</protein>
<organism evidence="1 2">
    <name type="scientific">Gigaspora rosea</name>
    <dbReference type="NCBI Taxonomy" id="44941"/>
    <lineage>
        <taxon>Eukaryota</taxon>
        <taxon>Fungi</taxon>
        <taxon>Fungi incertae sedis</taxon>
        <taxon>Mucoromycota</taxon>
        <taxon>Glomeromycotina</taxon>
        <taxon>Glomeromycetes</taxon>
        <taxon>Diversisporales</taxon>
        <taxon>Gigasporaceae</taxon>
        <taxon>Gigaspora</taxon>
    </lineage>
</organism>
<accession>A0A397USS9</accession>
<sequence>MYGATKLLTTNVWRNFQQMFQECGFEVYTHREIVEVDAPERTKAERASDNQRLAVNELMERMRDVYWKIEENGVENQTNAFIGDLRSRLEPILCYVSMSVYKSL</sequence>
<dbReference type="EMBL" id="QKWP01000948">
    <property type="protein sequence ID" value="RIB13185.1"/>
    <property type="molecule type" value="Genomic_DNA"/>
</dbReference>
<dbReference type="AlphaFoldDB" id="A0A397USS9"/>
<evidence type="ECO:0000313" key="2">
    <source>
        <dbReference type="Proteomes" id="UP000266673"/>
    </source>
</evidence>
<gene>
    <name evidence="1" type="ORF">C2G38_2041185</name>
</gene>
<keyword evidence="2" id="KW-1185">Reference proteome</keyword>
<name>A0A397USS9_9GLOM</name>
<evidence type="ECO:0000313" key="1">
    <source>
        <dbReference type="EMBL" id="RIB13185.1"/>
    </source>
</evidence>
<proteinExistence type="predicted"/>
<comment type="caution">
    <text evidence="1">The sequence shown here is derived from an EMBL/GenBank/DDBJ whole genome shotgun (WGS) entry which is preliminary data.</text>
</comment>
<dbReference type="OrthoDB" id="2429894at2759"/>
<dbReference type="Proteomes" id="UP000266673">
    <property type="component" value="Unassembled WGS sequence"/>
</dbReference>